<sequence>LRVLHHGSVNHFLSNIVFVIFLFVLKHYIQGNRSLLPQRVSFDGSLRNRSVIPLISSKSHVSSH</sequence>
<proteinExistence type="predicted"/>
<keyword evidence="1" id="KW-0472">Membrane</keyword>
<evidence type="ECO:0000313" key="3">
    <source>
        <dbReference type="EMBL" id="VDD03343.1"/>
    </source>
</evidence>
<gene>
    <name evidence="3" type="ORF">BRAA08T32820Z</name>
    <name evidence="2" type="ORF">BRAPAZ1V2_A08P09220.2</name>
</gene>
<keyword evidence="1" id="KW-1133">Transmembrane helix</keyword>
<evidence type="ECO:0000313" key="2">
    <source>
        <dbReference type="EMBL" id="CAG7897256.1"/>
    </source>
</evidence>
<evidence type="ECO:0000256" key="1">
    <source>
        <dbReference type="SAM" id="Phobius"/>
    </source>
</evidence>
<reference evidence="3" key="1">
    <citation type="submission" date="2018-11" db="EMBL/GenBank/DDBJ databases">
        <authorList>
            <consortium name="Genoscope - CEA"/>
            <person name="William W."/>
        </authorList>
    </citation>
    <scope>NUCLEOTIDE SEQUENCE</scope>
</reference>
<dbReference type="EMBL" id="LS974624">
    <property type="protein sequence ID" value="CAG7897256.1"/>
    <property type="molecule type" value="Genomic_DNA"/>
</dbReference>
<dbReference type="EMBL" id="LR031575">
    <property type="protein sequence ID" value="VDD03343.1"/>
    <property type="molecule type" value="Genomic_DNA"/>
</dbReference>
<name>A0A3P6BDM3_BRACM</name>
<feature type="non-terminal residue" evidence="3">
    <location>
        <position position="1"/>
    </location>
</feature>
<dbReference type="AlphaFoldDB" id="A0A3P6BDM3"/>
<protein>
    <submittedName>
        <fullName evidence="2">Uncharacterized protein</fullName>
    </submittedName>
</protein>
<dbReference type="Gramene" id="A08p09220.2_BraZ1">
    <property type="protein sequence ID" value="A08p09220.2_BraZ1.CDS.1"/>
    <property type="gene ID" value="A08g09220.2_BraZ1"/>
</dbReference>
<keyword evidence="1" id="KW-0812">Transmembrane</keyword>
<organism evidence="3">
    <name type="scientific">Brassica campestris</name>
    <name type="common">Field mustard</name>
    <dbReference type="NCBI Taxonomy" id="3711"/>
    <lineage>
        <taxon>Eukaryota</taxon>
        <taxon>Viridiplantae</taxon>
        <taxon>Streptophyta</taxon>
        <taxon>Embryophyta</taxon>
        <taxon>Tracheophyta</taxon>
        <taxon>Spermatophyta</taxon>
        <taxon>Magnoliopsida</taxon>
        <taxon>eudicotyledons</taxon>
        <taxon>Gunneridae</taxon>
        <taxon>Pentapetalae</taxon>
        <taxon>rosids</taxon>
        <taxon>malvids</taxon>
        <taxon>Brassicales</taxon>
        <taxon>Brassicaceae</taxon>
        <taxon>Brassiceae</taxon>
        <taxon>Brassica</taxon>
    </lineage>
</organism>
<accession>A0A3P6BDM3</accession>
<dbReference type="Proteomes" id="UP000694005">
    <property type="component" value="Chromosome A08"/>
</dbReference>
<feature type="transmembrane region" description="Helical" evidence="1">
    <location>
        <begin position="12"/>
        <end position="29"/>
    </location>
</feature>